<protein>
    <recommendedName>
        <fullName evidence="5">V8-like Glu-specific endopeptidase</fullName>
    </recommendedName>
</protein>
<evidence type="ECO:0000256" key="2">
    <source>
        <dbReference type="SAM" id="SignalP"/>
    </source>
</evidence>
<dbReference type="Proteomes" id="UP001501578">
    <property type="component" value="Unassembled WGS sequence"/>
</dbReference>
<reference evidence="3 4" key="1">
    <citation type="journal article" date="2019" name="Int. J. Syst. Evol. Microbiol.">
        <title>The Global Catalogue of Microorganisms (GCM) 10K type strain sequencing project: providing services to taxonomists for standard genome sequencing and annotation.</title>
        <authorList>
            <consortium name="The Broad Institute Genomics Platform"/>
            <consortium name="The Broad Institute Genome Sequencing Center for Infectious Disease"/>
            <person name="Wu L."/>
            <person name="Ma J."/>
        </authorList>
    </citation>
    <scope>NUCLEOTIDE SEQUENCE [LARGE SCALE GENOMIC DNA]</scope>
    <source>
        <strain evidence="3 4">JCM 11136</strain>
    </source>
</reference>
<dbReference type="PANTHER" id="PTHR15462:SF8">
    <property type="entry name" value="SERINE PROTEASE"/>
    <property type="match status" value="1"/>
</dbReference>
<evidence type="ECO:0000256" key="1">
    <source>
        <dbReference type="ARBA" id="ARBA00022729"/>
    </source>
</evidence>
<sequence length="264" mass="27852">MLRLMVSLALLPFPPPLAGPPQRSVPVPRVLTPGGDRLGYAPAVTTRPEVGVLVGRDPIDGREIVCGGSVVRSRSRSLVLTAAHCLYHRGRLLERLEFTPGFQGAGSPLGAWSAVHAWVPARWRERPGAPSRLPYDVALVGVARKGRTLGEVAGGGLRPLTGRSGARSLDLLGYPAGRDYPGTRLYHCLARTAPYRGVLVTHNCHAAGGGSGGPAVRGGGVAAVVSSSSPLSDPDGFTVLAPLDSRAFRRMLVRAETVMREEPR</sequence>
<dbReference type="InterPro" id="IPR009003">
    <property type="entry name" value="Peptidase_S1_PA"/>
</dbReference>
<keyword evidence="4" id="KW-1185">Reference proteome</keyword>
<dbReference type="PROSITE" id="PS00134">
    <property type="entry name" value="TRYPSIN_HIS"/>
    <property type="match status" value="1"/>
</dbReference>
<dbReference type="PANTHER" id="PTHR15462">
    <property type="entry name" value="SERINE PROTEASE"/>
    <property type="match status" value="1"/>
</dbReference>
<accession>A0ABN1PK60</accession>
<dbReference type="Gene3D" id="2.40.10.10">
    <property type="entry name" value="Trypsin-like serine proteases"/>
    <property type="match status" value="2"/>
</dbReference>
<dbReference type="SUPFAM" id="SSF50494">
    <property type="entry name" value="Trypsin-like serine proteases"/>
    <property type="match status" value="1"/>
</dbReference>
<dbReference type="EMBL" id="BAAAHQ010000015">
    <property type="protein sequence ID" value="GAA0929455.1"/>
    <property type="molecule type" value="Genomic_DNA"/>
</dbReference>
<keyword evidence="1 2" id="KW-0732">Signal</keyword>
<evidence type="ECO:0008006" key="5">
    <source>
        <dbReference type="Google" id="ProtNLM"/>
    </source>
</evidence>
<feature type="chain" id="PRO_5047119507" description="V8-like Glu-specific endopeptidase" evidence="2">
    <location>
        <begin position="19"/>
        <end position="264"/>
    </location>
</feature>
<evidence type="ECO:0000313" key="4">
    <source>
        <dbReference type="Proteomes" id="UP001501578"/>
    </source>
</evidence>
<proteinExistence type="predicted"/>
<feature type="signal peptide" evidence="2">
    <location>
        <begin position="1"/>
        <end position="18"/>
    </location>
</feature>
<comment type="caution">
    <text evidence="3">The sequence shown here is derived from an EMBL/GenBank/DDBJ whole genome shotgun (WGS) entry which is preliminary data.</text>
</comment>
<name>A0ABN1PK60_9ACTN</name>
<dbReference type="InterPro" id="IPR043504">
    <property type="entry name" value="Peptidase_S1_PA_chymotrypsin"/>
</dbReference>
<organism evidence="3 4">
    <name type="scientific">Nonomuraea longicatena</name>
    <dbReference type="NCBI Taxonomy" id="83682"/>
    <lineage>
        <taxon>Bacteria</taxon>
        <taxon>Bacillati</taxon>
        <taxon>Actinomycetota</taxon>
        <taxon>Actinomycetes</taxon>
        <taxon>Streptosporangiales</taxon>
        <taxon>Streptosporangiaceae</taxon>
        <taxon>Nonomuraea</taxon>
    </lineage>
</organism>
<dbReference type="InterPro" id="IPR018114">
    <property type="entry name" value="TRYPSIN_HIS"/>
</dbReference>
<dbReference type="InterPro" id="IPR050966">
    <property type="entry name" value="Glutamyl_endopeptidase"/>
</dbReference>
<gene>
    <name evidence="3" type="ORF">GCM10009560_33320</name>
</gene>
<dbReference type="RefSeq" id="WP_343950773.1">
    <property type="nucleotide sequence ID" value="NZ_BAAAHQ010000015.1"/>
</dbReference>
<evidence type="ECO:0000313" key="3">
    <source>
        <dbReference type="EMBL" id="GAA0929455.1"/>
    </source>
</evidence>